<sequence length="100" mass="11011">MFRLNVKKMGFATGLTGTLLYLGCMLVMITVGKEGSVKFFNNLLHGLDTSSIIRMDVPLLEAFFGIIQTFILGWLIGASVAVIYNAQINIKNQEINLTPT</sequence>
<gene>
    <name evidence="2" type="ORF">E0F76_07500</name>
</gene>
<feature type="transmembrane region" description="Helical" evidence="1">
    <location>
        <begin position="62"/>
        <end position="84"/>
    </location>
</feature>
<organism evidence="2 3">
    <name type="scientific">Flavobacterium cellulosilyticum</name>
    <dbReference type="NCBI Taxonomy" id="2541731"/>
    <lineage>
        <taxon>Bacteria</taxon>
        <taxon>Pseudomonadati</taxon>
        <taxon>Bacteroidota</taxon>
        <taxon>Flavobacteriia</taxon>
        <taxon>Flavobacteriales</taxon>
        <taxon>Flavobacteriaceae</taxon>
        <taxon>Flavobacterium</taxon>
    </lineage>
</organism>
<protein>
    <recommendedName>
        <fullName evidence="4">DUF4199 domain-containing protein</fullName>
    </recommendedName>
</protein>
<keyword evidence="1" id="KW-0812">Transmembrane</keyword>
<dbReference type="AlphaFoldDB" id="A0A4R5CI08"/>
<keyword evidence="1" id="KW-1133">Transmembrane helix</keyword>
<dbReference type="OrthoDB" id="839845at2"/>
<comment type="caution">
    <text evidence="2">The sequence shown here is derived from an EMBL/GenBank/DDBJ whole genome shotgun (WGS) entry which is preliminary data.</text>
</comment>
<evidence type="ECO:0000313" key="3">
    <source>
        <dbReference type="Proteomes" id="UP000295479"/>
    </source>
</evidence>
<proteinExistence type="predicted"/>
<evidence type="ECO:0000313" key="2">
    <source>
        <dbReference type="EMBL" id="TDD97933.1"/>
    </source>
</evidence>
<keyword evidence="3" id="KW-1185">Reference proteome</keyword>
<dbReference type="Pfam" id="PF18926">
    <property type="entry name" value="DUF5676"/>
    <property type="match status" value="1"/>
</dbReference>
<feature type="transmembrane region" description="Helical" evidence="1">
    <location>
        <begin position="12"/>
        <end position="31"/>
    </location>
</feature>
<keyword evidence="1" id="KW-0472">Membrane</keyword>
<dbReference type="Proteomes" id="UP000295479">
    <property type="component" value="Unassembled WGS sequence"/>
</dbReference>
<dbReference type="InterPro" id="IPR044020">
    <property type="entry name" value="DUF5676"/>
</dbReference>
<dbReference type="EMBL" id="SMFK01000003">
    <property type="protein sequence ID" value="TDD97933.1"/>
    <property type="molecule type" value="Genomic_DNA"/>
</dbReference>
<accession>A0A4R5CI08</accession>
<dbReference type="RefSeq" id="WP_132003654.1">
    <property type="nucleotide sequence ID" value="NZ_SMFK01000003.1"/>
</dbReference>
<reference evidence="2 3" key="1">
    <citation type="submission" date="2019-03" db="EMBL/GenBank/DDBJ databases">
        <title>Flavobacterium AR-3-4 sp. nov. isolated from arctic soil.</title>
        <authorList>
            <person name="Chaudhary D.K."/>
        </authorList>
    </citation>
    <scope>NUCLEOTIDE SEQUENCE [LARGE SCALE GENOMIC DNA]</scope>
    <source>
        <strain evidence="2 3">AR-3-4</strain>
    </source>
</reference>
<evidence type="ECO:0008006" key="4">
    <source>
        <dbReference type="Google" id="ProtNLM"/>
    </source>
</evidence>
<evidence type="ECO:0000256" key="1">
    <source>
        <dbReference type="SAM" id="Phobius"/>
    </source>
</evidence>
<name>A0A4R5CI08_9FLAO</name>